<keyword evidence="2" id="KW-0732">Signal</keyword>
<keyword evidence="4" id="KW-1185">Reference proteome</keyword>
<keyword evidence="1" id="KW-0175">Coiled coil</keyword>
<reference evidence="4" key="1">
    <citation type="journal article" date="2019" name="Int. J. Syst. Evol. Microbiol.">
        <title>The Global Catalogue of Microorganisms (GCM) 10K type strain sequencing project: providing services to taxonomists for standard genome sequencing and annotation.</title>
        <authorList>
            <consortium name="The Broad Institute Genomics Platform"/>
            <consortium name="The Broad Institute Genome Sequencing Center for Infectious Disease"/>
            <person name="Wu L."/>
            <person name="Ma J."/>
        </authorList>
    </citation>
    <scope>NUCLEOTIDE SEQUENCE [LARGE SCALE GENOMIC DNA]</scope>
    <source>
        <strain evidence="4">GH52</strain>
    </source>
</reference>
<evidence type="ECO:0000256" key="2">
    <source>
        <dbReference type="SAM" id="SignalP"/>
    </source>
</evidence>
<evidence type="ECO:0000256" key="1">
    <source>
        <dbReference type="SAM" id="Coils"/>
    </source>
</evidence>
<evidence type="ECO:0000313" key="3">
    <source>
        <dbReference type="EMBL" id="MFD2114700.1"/>
    </source>
</evidence>
<proteinExistence type="predicted"/>
<gene>
    <name evidence="3" type="ORF">ACFSJH_02915</name>
</gene>
<sequence length="273" mass="30697">MKLFTWFTATLLSVLLLLPASTTYAASYTLTTTAQKNFDKLTKESEPTITDKLTIGYNQLQTNRKQELELEQQTKKLKSNNQAKEKLVRSAISQLDNDHIQRLNSEVAQVTKKYDPIIKTYEQQRQQLTIIKQMKPANKEAVKVANVALALSKAAADQAKQIIRNKKAELTKAKAAATARKKELRAMLTSGSNLLSNIKNANSTISKQNKLFTDEGKLLTNALRLQSAKQALNNLQTMNTLSTSINGARKKIVQYEQEYEQLLDKINNLIVKT</sequence>
<organism evidence="3 4">
    <name type="scientific">Paenibacillus yanchengensis</name>
    <dbReference type="NCBI Taxonomy" id="2035833"/>
    <lineage>
        <taxon>Bacteria</taxon>
        <taxon>Bacillati</taxon>
        <taxon>Bacillota</taxon>
        <taxon>Bacilli</taxon>
        <taxon>Bacillales</taxon>
        <taxon>Paenibacillaceae</taxon>
        <taxon>Paenibacillus</taxon>
    </lineage>
</organism>
<accession>A0ABW4YG57</accession>
<name>A0ABW4YG57_9BACL</name>
<evidence type="ECO:0000313" key="4">
    <source>
        <dbReference type="Proteomes" id="UP001597362"/>
    </source>
</evidence>
<comment type="caution">
    <text evidence="3">The sequence shown here is derived from an EMBL/GenBank/DDBJ whole genome shotgun (WGS) entry which is preliminary data.</text>
</comment>
<dbReference type="EMBL" id="JBHUHO010000008">
    <property type="protein sequence ID" value="MFD2114700.1"/>
    <property type="molecule type" value="Genomic_DNA"/>
</dbReference>
<feature type="coiled-coil region" evidence="1">
    <location>
        <begin position="238"/>
        <end position="272"/>
    </location>
</feature>
<feature type="signal peptide" evidence="2">
    <location>
        <begin position="1"/>
        <end position="25"/>
    </location>
</feature>
<feature type="chain" id="PRO_5045694106" evidence="2">
    <location>
        <begin position="26"/>
        <end position="273"/>
    </location>
</feature>
<dbReference type="RefSeq" id="WP_377769720.1">
    <property type="nucleotide sequence ID" value="NZ_JBHUHO010000008.1"/>
</dbReference>
<feature type="coiled-coil region" evidence="1">
    <location>
        <begin position="156"/>
        <end position="187"/>
    </location>
</feature>
<dbReference type="Proteomes" id="UP001597362">
    <property type="component" value="Unassembled WGS sequence"/>
</dbReference>
<protein>
    <submittedName>
        <fullName evidence="3">Uncharacterized protein</fullName>
    </submittedName>
</protein>